<reference evidence="1 2" key="1">
    <citation type="submission" date="2019-10" db="EMBL/GenBank/DDBJ databases">
        <title>Nocardia macrotermitis sp. nov. and Nocardia aurantia sp. nov., isolated from the gut of fungus growing-termite Macrotermes natalensis.</title>
        <authorList>
            <person name="Benndorf R."/>
            <person name="Schwitalla J."/>
            <person name="Martin K."/>
            <person name="De Beer W."/>
            <person name="Kaster A.-K."/>
            <person name="Vollmers J."/>
            <person name="Poulsen M."/>
            <person name="Beemelmanns C."/>
        </authorList>
    </citation>
    <scope>NUCLEOTIDE SEQUENCE [LARGE SCALE GENOMIC DNA]</scope>
    <source>
        <strain evidence="1 2">RB56</strain>
    </source>
</reference>
<keyword evidence="2" id="KW-1185">Reference proteome</keyword>
<gene>
    <name evidence="1" type="ORF">NRB56_31100</name>
</gene>
<organism evidence="1 2">
    <name type="scientific">Nocardia aurantia</name>
    <dbReference type="NCBI Taxonomy" id="2585199"/>
    <lineage>
        <taxon>Bacteria</taxon>
        <taxon>Bacillati</taxon>
        <taxon>Actinomycetota</taxon>
        <taxon>Actinomycetes</taxon>
        <taxon>Mycobacteriales</taxon>
        <taxon>Nocardiaceae</taxon>
        <taxon>Nocardia</taxon>
    </lineage>
</organism>
<dbReference type="RefSeq" id="WP_153342679.1">
    <property type="nucleotide sequence ID" value="NZ_WEGI01000006.1"/>
</dbReference>
<protein>
    <submittedName>
        <fullName evidence="1">Uncharacterized protein</fullName>
    </submittedName>
</protein>
<proteinExistence type="predicted"/>
<dbReference type="OrthoDB" id="4774711at2"/>
<evidence type="ECO:0000313" key="1">
    <source>
        <dbReference type="EMBL" id="MQY27527.1"/>
    </source>
</evidence>
<dbReference type="Proteomes" id="UP000431401">
    <property type="component" value="Unassembled WGS sequence"/>
</dbReference>
<sequence>MDQQLLPDELRADHHMRFTATDYPVSQVNPVTGYRTALYRSGSDTDFIGWIELVNDHSTAGYIFFQRPVTGPGLSESRYVILDVLPELLDPLLRILHSDEPLQVRFFQGSDDADAVAFLEHRQ</sequence>
<dbReference type="AlphaFoldDB" id="A0A7K0DPB5"/>
<accession>A0A7K0DPB5</accession>
<comment type="caution">
    <text evidence="1">The sequence shown here is derived from an EMBL/GenBank/DDBJ whole genome shotgun (WGS) entry which is preliminary data.</text>
</comment>
<evidence type="ECO:0000313" key="2">
    <source>
        <dbReference type="Proteomes" id="UP000431401"/>
    </source>
</evidence>
<dbReference type="EMBL" id="WEGI01000006">
    <property type="protein sequence ID" value="MQY27527.1"/>
    <property type="molecule type" value="Genomic_DNA"/>
</dbReference>
<name>A0A7K0DPB5_9NOCA</name>